<protein>
    <submittedName>
        <fullName evidence="1">Uncharacterized protein</fullName>
    </submittedName>
</protein>
<dbReference type="Proteomes" id="UP000693946">
    <property type="component" value="Linkage Group LG5"/>
</dbReference>
<reference evidence="1 2" key="1">
    <citation type="journal article" date="2021" name="Sci. Rep.">
        <title>Chromosome anchoring in Senegalese sole (Solea senegalensis) reveals sex-associated markers and genome rearrangements in flatfish.</title>
        <authorList>
            <person name="Guerrero-Cozar I."/>
            <person name="Gomez-Garrido J."/>
            <person name="Berbel C."/>
            <person name="Martinez-Blanch J.F."/>
            <person name="Alioto T."/>
            <person name="Claros M.G."/>
            <person name="Gagnaire P.A."/>
            <person name="Manchado M."/>
        </authorList>
    </citation>
    <scope>NUCLEOTIDE SEQUENCE [LARGE SCALE GENOMIC DNA]</scope>
    <source>
        <strain evidence="1">Sse05_10M</strain>
    </source>
</reference>
<dbReference type="EMBL" id="JAGKHQ010000017">
    <property type="protein sequence ID" value="KAG7490439.1"/>
    <property type="molecule type" value="Genomic_DNA"/>
</dbReference>
<evidence type="ECO:0000313" key="1">
    <source>
        <dbReference type="EMBL" id="KAG7490439.1"/>
    </source>
</evidence>
<organism evidence="1 2">
    <name type="scientific">Solea senegalensis</name>
    <name type="common">Senegalese sole</name>
    <dbReference type="NCBI Taxonomy" id="28829"/>
    <lineage>
        <taxon>Eukaryota</taxon>
        <taxon>Metazoa</taxon>
        <taxon>Chordata</taxon>
        <taxon>Craniata</taxon>
        <taxon>Vertebrata</taxon>
        <taxon>Euteleostomi</taxon>
        <taxon>Actinopterygii</taxon>
        <taxon>Neopterygii</taxon>
        <taxon>Teleostei</taxon>
        <taxon>Neoteleostei</taxon>
        <taxon>Acanthomorphata</taxon>
        <taxon>Carangaria</taxon>
        <taxon>Pleuronectiformes</taxon>
        <taxon>Pleuronectoidei</taxon>
        <taxon>Soleidae</taxon>
        <taxon>Solea</taxon>
    </lineage>
</organism>
<comment type="caution">
    <text evidence="1">The sequence shown here is derived from an EMBL/GenBank/DDBJ whole genome shotgun (WGS) entry which is preliminary data.</text>
</comment>
<keyword evidence="2" id="KW-1185">Reference proteome</keyword>
<gene>
    <name evidence="1" type="ORF">JOB18_035569</name>
</gene>
<proteinExistence type="predicted"/>
<name>A0AAV6QL25_SOLSE</name>
<accession>A0AAV6QL25</accession>
<sequence length="93" mass="9939">MDECKPWRDACYLAHLNQLPSLRVLVDNLVKAGGIMAVTVQTESSSTKGAEQANDSPGIVDDFIDHPGILGITATTAAMQQGPKIFKPVVKCD</sequence>
<evidence type="ECO:0000313" key="2">
    <source>
        <dbReference type="Proteomes" id="UP000693946"/>
    </source>
</evidence>
<dbReference type="AlphaFoldDB" id="A0AAV6QL25"/>